<dbReference type="HAMAP" id="MF_00265">
    <property type="entry name" value="VapC_Nob1"/>
    <property type="match status" value="1"/>
</dbReference>
<name>A0A4U0SCX7_9ACTN</name>
<dbReference type="EMBL" id="SUMC01000035">
    <property type="protein sequence ID" value="TKA06703.1"/>
    <property type="molecule type" value="Genomic_DNA"/>
</dbReference>
<dbReference type="InterPro" id="IPR029060">
    <property type="entry name" value="PIN-like_dom_sf"/>
</dbReference>
<dbReference type="GO" id="GO:0000287">
    <property type="term" value="F:magnesium ion binding"/>
    <property type="evidence" value="ECO:0007669"/>
    <property type="project" value="UniProtKB-UniRule"/>
</dbReference>
<evidence type="ECO:0000313" key="11">
    <source>
        <dbReference type="Proteomes" id="UP000305778"/>
    </source>
</evidence>
<evidence type="ECO:0000313" key="10">
    <source>
        <dbReference type="EMBL" id="TKA06703.1"/>
    </source>
</evidence>
<keyword evidence="4 8" id="KW-0479">Metal-binding</keyword>
<feature type="binding site" evidence="8">
    <location>
        <position position="7"/>
    </location>
    <ligand>
        <name>Mg(2+)</name>
        <dbReference type="ChEBI" id="CHEBI:18420"/>
    </ligand>
</feature>
<feature type="binding site" evidence="8">
    <location>
        <position position="95"/>
    </location>
    <ligand>
        <name>Mg(2+)</name>
        <dbReference type="ChEBI" id="CHEBI:18420"/>
    </ligand>
</feature>
<evidence type="ECO:0000256" key="1">
    <source>
        <dbReference type="ARBA" id="ARBA00001946"/>
    </source>
</evidence>
<reference evidence="10 11" key="1">
    <citation type="submission" date="2019-04" db="EMBL/GenBank/DDBJ databases">
        <title>Streptomyces oryziradicis sp. nov., a novel actinomycete isolated from rhizosphere soil of rice (Oryza sativa L.).</title>
        <authorList>
            <person name="Li C."/>
        </authorList>
    </citation>
    <scope>NUCLEOTIDE SEQUENCE [LARGE SCALE GENOMIC DNA]</scope>
    <source>
        <strain evidence="10 11">NEAU-C40</strain>
    </source>
</reference>
<comment type="caution">
    <text evidence="10">The sequence shown here is derived from an EMBL/GenBank/DDBJ whole genome shotgun (WGS) entry which is preliminary data.</text>
</comment>
<dbReference type="GO" id="GO:0016787">
    <property type="term" value="F:hydrolase activity"/>
    <property type="evidence" value="ECO:0007669"/>
    <property type="project" value="UniProtKB-KW"/>
</dbReference>
<evidence type="ECO:0000256" key="5">
    <source>
        <dbReference type="ARBA" id="ARBA00022801"/>
    </source>
</evidence>
<dbReference type="AlphaFoldDB" id="A0A4U0SCX7"/>
<dbReference type="GO" id="GO:0090729">
    <property type="term" value="F:toxin activity"/>
    <property type="evidence" value="ECO:0007669"/>
    <property type="project" value="UniProtKB-KW"/>
</dbReference>
<gene>
    <name evidence="8" type="primary">vapC</name>
    <name evidence="10" type="ORF">FCI23_30470</name>
</gene>
<comment type="function">
    <text evidence="8">Toxic component of a toxin-antitoxin (TA) system. An RNase.</text>
</comment>
<sequence length="138" mass="15513">MSVFLADKSALARWGQPGAGEVLDDLNDRGLLVTCAVVEYGMVYSARTKQDASRTRLSLRGFDYVPCNDEEHERALWLQREALRRGFHRALSLSDVLIAAIAGRRGLTVLHYDGDFDMIREITGQTMRWVVEPGTADR</sequence>
<comment type="cofactor">
    <cofactor evidence="1 8">
        <name>Mg(2+)</name>
        <dbReference type="ChEBI" id="CHEBI:18420"/>
    </cofactor>
</comment>
<comment type="similarity">
    <text evidence="7 8">Belongs to the PINc/VapC protein family.</text>
</comment>
<dbReference type="InterPro" id="IPR050556">
    <property type="entry name" value="Type_II_TA_system_RNase"/>
</dbReference>
<keyword evidence="5 8" id="KW-0378">Hydrolase</keyword>
<dbReference type="SUPFAM" id="SSF88723">
    <property type="entry name" value="PIN domain-like"/>
    <property type="match status" value="1"/>
</dbReference>
<evidence type="ECO:0000256" key="4">
    <source>
        <dbReference type="ARBA" id="ARBA00022723"/>
    </source>
</evidence>
<evidence type="ECO:0000256" key="6">
    <source>
        <dbReference type="ARBA" id="ARBA00022842"/>
    </source>
</evidence>
<dbReference type="Pfam" id="PF01850">
    <property type="entry name" value="PIN"/>
    <property type="match status" value="1"/>
</dbReference>
<evidence type="ECO:0000259" key="9">
    <source>
        <dbReference type="Pfam" id="PF01850"/>
    </source>
</evidence>
<dbReference type="InterPro" id="IPR002716">
    <property type="entry name" value="PIN_dom"/>
</dbReference>
<keyword evidence="6 8" id="KW-0460">Magnesium</keyword>
<protein>
    <recommendedName>
        <fullName evidence="8">Ribonuclease VapC</fullName>
        <shortName evidence="8">RNase VapC</shortName>
        <ecNumber evidence="8">3.1.-.-</ecNumber>
    </recommendedName>
    <alternativeName>
        <fullName evidence="8">Toxin VapC</fullName>
    </alternativeName>
</protein>
<keyword evidence="3 8" id="KW-0540">Nuclease</keyword>
<evidence type="ECO:0000256" key="8">
    <source>
        <dbReference type="HAMAP-Rule" id="MF_00265"/>
    </source>
</evidence>
<keyword evidence="11" id="KW-1185">Reference proteome</keyword>
<dbReference type="RefSeq" id="WP_136727165.1">
    <property type="nucleotide sequence ID" value="NZ_SUMC01000035.1"/>
</dbReference>
<dbReference type="GO" id="GO:0004540">
    <property type="term" value="F:RNA nuclease activity"/>
    <property type="evidence" value="ECO:0007669"/>
    <property type="project" value="InterPro"/>
</dbReference>
<organism evidence="10 11">
    <name type="scientific">Actinacidiphila oryziradicis</name>
    <dbReference type="NCBI Taxonomy" id="2571141"/>
    <lineage>
        <taxon>Bacteria</taxon>
        <taxon>Bacillati</taxon>
        <taxon>Actinomycetota</taxon>
        <taxon>Actinomycetes</taxon>
        <taxon>Kitasatosporales</taxon>
        <taxon>Streptomycetaceae</taxon>
        <taxon>Actinacidiphila</taxon>
    </lineage>
</organism>
<accession>A0A4U0SCX7</accession>
<dbReference type="PANTHER" id="PTHR33653">
    <property type="entry name" value="RIBONUCLEASE VAPC2"/>
    <property type="match status" value="1"/>
</dbReference>
<dbReference type="InterPro" id="IPR022907">
    <property type="entry name" value="VapC_family"/>
</dbReference>
<keyword evidence="8" id="KW-0800">Toxin</keyword>
<dbReference type="Gene3D" id="3.40.50.1010">
    <property type="entry name" value="5'-nuclease"/>
    <property type="match status" value="1"/>
</dbReference>
<evidence type="ECO:0000256" key="2">
    <source>
        <dbReference type="ARBA" id="ARBA00022649"/>
    </source>
</evidence>
<dbReference type="Proteomes" id="UP000305778">
    <property type="component" value="Unassembled WGS sequence"/>
</dbReference>
<evidence type="ECO:0000256" key="7">
    <source>
        <dbReference type="ARBA" id="ARBA00038093"/>
    </source>
</evidence>
<feature type="domain" description="PIN" evidence="9">
    <location>
        <begin position="18"/>
        <end position="119"/>
    </location>
</feature>
<dbReference type="OrthoDB" id="5185254at2"/>
<dbReference type="CDD" id="cd18755">
    <property type="entry name" value="PIN_MtVapC3_VapC21-like"/>
    <property type="match status" value="1"/>
</dbReference>
<proteinExistence type="inferred from homology"/>
<evidence type="ECO:0000256" key="3">
    <source>
        <dbReference type="ARBA" id="ARBA00022722"/>
    </source>
</evidence>
<dbReference type="EC" id="3.1.-.-" evidence="8"/>
<dbReference type="PANTHER" id="PTHR33653:SF1">
    <property type="entry name" value="RIBONUCLEASE VAPC2"/>
    <property type="match status" value="1"/>
</dbReference>
<keyword evidence="2 8" id="KW-1277">Toxin-antitoxin system</keyword>